<dbReference type="AlphaFoldDB" id="A0A5D3D533"/>
<dbReference type="Proteomes" id="UP000321947">
    <property type="component" value="Unassembled WGS sequence"/>
</dbReference>
<feature type="domain" description="DUF7745" evidence="2">
    <location>
        <begin position="11"/>
        <end position="57"/>
    </location>
</feature>
<organism evidence="3 4">
    <name type="scientific">Cucumis melo var. makuwa</name>
    <name type="common">Oriental melon</name>
    <dbReference type="NCBI Taxonomy" id="1194695"/>
    <lineage>
        <taxon>Eukaryota</taxon>
        <taxon>Viridiplantae</taxon>
        <taxon>Streptophyta</taxon>
        <taxon>Embryophyta</taxon>
        <taxon>Tracheophyta</taxon>
        <taxon>Spermatophyta</taxon>
        <taxon>Magnoliopsida</taxon>
        <taxon>eudicotyledons</taxon>
        <taxon>Gunneridae</taxon>
        <taxon>Pentapetalae</taxon>
        <taxon>rosids</taxon>
        <taxon>fabids</taxon>
        <taxon>Cucurbitales</taxon>
        <taxon>Cucurbitaceae</taxon>
        <taxon>Benincaseae</taxon>
        <taxon>Cucumis</taxon>
    </lineage>
</organism>
<comment type="caution">
    <text evidence="3">The sequence shown here is derived from an EMBL/GenBank/DDBJ whole genome shotgun (WGS) entry which is preliminary data.</text>
</comment>
<dbReference type="EMBL" id="SSTD01007653">
    <property type="protein sequence ID" value="TYK18656.1"/>
    <property type="molecule type" value="Genomic_DNA"/>
</dbReference>
<evidence type="ECO:0000313" key="4">
    <source>
        <dbReference type="Proteomes" id="UP000321947"/>
    </source>
</evidence>
<accession>A0A5D3D533</accession>
<feature type="coiled-coil region" evidence="1">
    <location>
        <begin position="233"/>
        <end position="295"/>
    </location>
</feature>
<protein>
    <submittedName>
        <fullName evidence="3">Girdin-like</fullName>
    </submittedName>
</protein>
<dbReference type="SUPFAM" id="SSF57997">
    <property type="entry name" value="Tropomyosin"/>
    <property type="match status" value="1"/>
</dbReference>
<gene>
    <name evidence="3" type="ORF">E5676_scaffold390G00200</name>
</gene>
<dbReference type="InterPro" id="IPR056647">
    <property type="entry name" value="DUF7745"/>
</dbReference>
<feature type="coiled-coil region" evidence="1">
    <location>
        <begin position="121"/>
        <end position="197"/>
    </location>
</feature>
<evidence type="ECO:0000313" key="3">
    <source>
        <dbReference type="EMBL" id="TYK18656.1"/>
    </source>
</evidence>
<evidence type="ECO:0000256" key="1">
    <source>
        <dbReference type="SAM" id="Coils"/>
    </source>
</evidence>
<evidence type="ECO:0000259" key="2">
    <source>
        <dbReference type="Pfam" id="PF24924"/>
    </source>
</evidence>
<dbReference type="Pfam" id="PF24924">
    <property type="entry name" value="DUF7745"/>
    <property type="match status" value="1"/>
</dbReference>
<name>A0A5D3D533_CUCMM</name>
<dbReference type="PANTHER" id="PTHR48200:SF1">
    <property type="entry name" value="AMINOTRANSFERASE-LIKE PLANT MOBILE DOMAIN-CONTAINING PROTEIN"/>
    <property type="match status" value="1"/>
</dbReference>
<proteinExistence type="predicted"/>
<dbReference type="PANTHER" id="PTHR48200">
    <property type="entry name" value="PROTEIN, PUTATIVE-RELATED"/>
    <property type="match status" value="1"/>
</dbReference>
<sequence length="373" mass="44221">MAVWGPTYPRKEAWLSFFAKLTSENVIWKAQWMSLKAVIYICGDFHSVPLLGPWGGKKRQAVCAWKSIRKIKDKGHYEGVTSEYETWQANRRNNIIDISREVVERGKETSFEQPNQRIEKSIKLKEKNRLLEQENEKLRKETSQWMDHLQNELEKTKSFLKNQDKLEKDLETSDKEMRRMNKANRSLKNEKTTLQATVGSEDEYIKDLENGKEYFLELVNDLNTSIGKRETQIMDLEAQNHSLRQTVDNLHLKMAERSEEYEILKNYVDSLHYQLTALQNSSKRITQEYESLNTDYVQMKVDYDLQTRDFQVLVERVDQTIEFLRMMSKRANGFAEWAADLRVKFFSMHPHADDLNKFLKMICRELGHFGRFH</sequence>
<reference evidence="3 4" key="1">
    <citation type="submission" date="2019-08" db="EMBL/GenBank/DDBJ databases">
        <title>Draft genome sequences of two oriental melons (Cucumis melo L. var makuwa).</title>
        <authorList>
            <person name="Kwon S.-Y."/>
        </authorList>
    </citation>
    <scope>NUCLEOTIDE SEQUENCE [LARGE SCALE GENOMIC DNA]</scope>
    <source>
        <strain evidence="4">cv. Chang Bougi</strain>
        <tissue evidence="3">Leaf</tissue>
    </source>
</reference>
<keyword evidence="1" id="KW-0175">Coiled coil</keyword>